<evidence type="ECO:0000256" key="8">
    <source>
        <dbReference type="ARBA" id="ARBA00043957"/>
    </source>
</evidence>
<dbReference type="GO" id="GO:0071051">
    <property type="term" value="P:poly(A)-dependent snoRNA 3'-end processing"/>
    <property type="evidence" value="ECO:0007669"/>
    <property type="project" value="TreeGrafter"/>
</dbReference>
<protein>
    <recommendedName>
        <fullName evidence="10">HRDC domain-containing protein</fullName>
    </recommendedName>
</protein>
<dbReference type="SMART" id="SM00341">
    <property type="entry name" value="HRDC"/>
    <property type="match status" value="1"/>
</dbReference>
<gene>
    <name evidence="11" type="ORF">H103_08369</name>
</gene>
<dbReference type="GO" id="GO:0005730">
    <property type="term" value="C:nucleolus"/>
    <property type="evidence" value="ECO:0007669"/>
    <property type="project" value="TreeGrafter"/>
</dbReference>
<comment type="similarity">
    <text evidence="8">Belongs to the exosome component 10/RRP6 family.</text>
</comment>
<keyword evidence="6" id="KW-0269">Exonuclease</keyword>
<dbReference type="GO" id="GO:0071039">
    <property type="term" value="P:nuclear polyadenylation-dependent CUT catabolic process"/>
    <property type="evidence" value="ECO:0007669"/>
    <property type="project" value="TreeGrafter"/>
</dbReference>
<evidence type="ECO:0000256" key="6">
    <source>
        <dbReference type="ARBA" id="ARBA00022839"/>
    </source>
</evidence>
<dbReference type="InterPro" id="IPR002562">
    <property type="entry name" value="3'-5'_exonuclease_dom"/>
</dbReference>
<evidence type="ECO:0000313" key="11">
    <source>
        <dbReference type="EMBL" id="EZF47850.1"/>
    </source>
</evidence>
<keyword evidence="2" id="KW-0698">rRNA processing</keyword>
<dbReference type="CDD" id="cd06147">
    <property type="entry name" value="Rrp6p_like_exo"/>
    <property type="match status" value="1"/>
</dbReference>
<comment type="subcellular location">
    <subcellularLocation>
        <location evidence="1">Nucleus</location>
    </subcellularLocation>
</comment>
<feature type="region of interest" description="Disordered" evidence="9">
    <location>
        <begin position="701"/>
        <end position="867"/>
    </location>
</feature>
<dbReference type="PROSITE" id="PS50967">
    <property type="entry name" value="HRDC"/>
    <property type="match status" value="1"/>
</dbReference>
<dbReference type="Pfam" id="PF01612">
    <property type="entry name" value="DNA_pol_A_exo1"/>
    <property type="match status" value="1"/>
</dbReference>
<dbReference type="InterPro" id="IPR012588">
    <property type="entry name" value="Exosome-assoc_fac_Rrp6_N"/>
</dbReference>
<dbReference type="InterPro" id="IPR044876">
    <property type="entry name" value="HRDC_dom_sf"/>
</dbReference>
<dbReference type="HOGENOM" id="CLU_010129_0_1_1"/>
<dbReference type="FunFam" id="1.10.150.80:FF:000001">
    <property type="entry name" value="Putative exosome component 10"/>
    <property type="match status" value="1"/>
</dbReference>
<dbReference type="OrthoDB" id="2250022at2759"/>
<dbReference type="AlphaFoldDB" id="A0A022VP42"/>
<feature type="compositionally biased region" description="Low complexity" evidence="9">
    <location>
        <begin position="826"/>
        <end position="837"/>
    </location>
</feature>
<feature type="domain" description="HRDC" evidence="10">
    <location>
        <begin position="478"/>
        <end position="558"/>
    </location>
</feature>
<dbReference type="InterPro" id="IPR036397">
    <property type="entry name" value="RNaseH_sf"/>
</dbReference>
<feature type="compositionally biased region" description="Acidic residues" evidence="9">
    <location>
        <begin position="708"/>
        <end position="727"/>
    </location>
</feature>
<dbReference type="GO" id="GO:0071040">
    <property type="term" value="P:nuclear polyadenylation-dependent antisense transcript catabolic process"/>
    <property type="evidence" value="ECO:0007669"/>
    <property type="project" value="TreeGrafter"/>
</dbReference>
<dbReference type="FunFam" id="3.30.420.10:FF:000059">
    <property type="entry name" value="Exosome complex exonuclease Rrp6"/>
    <property type="match status" value="1"/>
</dbReference>
<dbReference type="GO" id="GO:0000166">
    <property type="term" value="F:nucleotide binding"/>
    <property type="evidence" value="ECO:0007669"/>
    <property type="project" value="InterPro"/>
</dbReference>
<dbReference type="SUPFAM" id="SSF47819">
    <property type="entry name" value="HRDC-like"/>
    <property type="match status" value="1"/>
</dbReference>
<evidence type="ECO:0000256" key="7">
    <source>
        <dbReference type="ARBA" id="ARBA00023242"/>
    </source>
</evidence>
<organism evidence="11">
    <name type="scientific">Trichophyton rubrum CBS 288.86</name>
    <dbReference type="NCBI Taxonomy" id="1215330"/>
    <lineage>
        <taxon>Eukaryota</taxon>
        <taxon>Fungi</taxon>
        <taxon>Dikarya</taxon>
        <taxon>Ascomycota</taxon>
        <taxon>Pezizomycotina</taxon>
        <taxon>Eurotiomycetes</taxon>
        <taxon>Eurotiomycetidae</taxon>
        <taxon>Onygenales</taxon>
        <taxon>Arthrodermataceae</taxon>
        <taxon>Trichophyton</taxon>
    </lineage>
</organism>
<dbReference type="InterPro" id="IPR002121">
    <property type="entry name" value="HRDC_dom"/>
</dbReference>
<dbReference type="InterPro" id="IPR012337">
    <property type="entry name" value="RNaseH-like_sf"/>
</dbReference>
<reference evidence="11" key="1">
    <citation type="submission" date="2014-02" db="EMBL/GenBank/DDBJ databases">
        <title>The Genome Sequence of Trichophyton rubrum (morphotype fischeri) CBS 288.86.</title>
        <authorList>
            <consortium name="The Broad Institute Genomics Platform"/>
            <person name="Cuomo C.A."/>
            <person name="White T.C."/>
            <person name="Graser Y."/>
            <person name="Martinez-Rossi N."/>
            <person name="Heitman J."/>
            <person name="Young S.K."/>
            <person name="Zeng Q."/>
            <person name="Gargeya S."/>
            <person name="Abouelleil A."/>
            <person name="Alvarado L."/>
            <person name="Chapman S.B."/>
            <person name="Gainer-Dewar J."/>
            <person name="Goldberg J."/>
            <person name="Griggs A."/>
            <person name="Gujja S."/>
            <person name="Hansen M."/>
            <person name="Howarth C."/>
            <person name="Imamovic A."/>
            <person name="Larimer J."/>
            <person name="Martinez D."/>
            <person name="Murphy C."/>
            <person name="Pearson M.D."/>
            <person name="Persinoti G."/>
            <person name="Poon T."/>
            <person name="Priest M."/>
            <person name="Roberts A.D."/>
            <person name="Saif S."/>
            <person name="Shea T.D."/>
            <person name="Sykes S.N."/>
            <person name="Wortman J."/>
            <person name="Nusbaum C."/>
            <person name="Birren B."/>
        </authorList>
    </citation>
    <scope>NUCLEOTIDE SEQUENCE [LARGE SCALE GENOMIC DNA]</scope>
    <source>
        <strain evidence="11">CBS 288.86</strain>
    </source>
</reference>
<sequence length="867" mass="95429">MDAEGFPAFQEQAQAALVDAVKTTNRIASGDLAFHRSFDSPTSRSLTEQSNRLLSLTNSLLRIASANNPDSPFNASSSASADSRGGKSKKKKPKTVLRDEDSVEENWKDVVDVIDELLEKADACLDEVTGVIKKYAPVQEAQKKETAGFPRMYSHGSSKIAKPQLQFDVKLDNADDGRAFRPLLKSKPHALVGLEESLGGSFQDPTKPYNHPYEKEIEASTYPARVYEKAEPTMYTPVADSKAIFVETLEDVHAMLSQLKQAKEIAVDLEHHDSHVYHGLVCLMQISTREQDWIVDTLKPWRDQLQVLNEVFADPSIIKVLHGSSMDVIWLQRDLGLYLVGLFDTFHAASALQLPKKSLKFLLHEYVGFDADKQYQTADWRIRPLLAGMLDYARSDTHFLLYIFDRLRNQLLESPSSSPEEKQESGLGGGGREAIEYVLERSKECALQRYERPTYDAATGRGSGGWHDMLSNSPVALTREQFAVFRALHEWRDKTARADDESPQTVLSKRALFRLAQEMPEDKFAVLRMGSPVSASLRSRTDEVAGLIREARQQGGATGPEMHELIRRRSPAGHAAASSSTATAATTATATGTTTGREQAAAAAAVDRDGAGDGDAVDLSRASAAAGAGAAAASTCAVGVRTTESRFWGQTGLKENCSINCNGDDEYNDINIHGYSVSASTQALQLSLPLPNMPVRLVEGEVPRPVEGEGEPSEDEAEGEDDAEAEEEAKVSQRSEIFTVRQFGAPPRRREGLRDGAGETAFDKDASEILLDEGSARKKEKKKLRQRSSLGKRPRDEGEAEEAGRPFDYANAESLIHREKQKKQQKPQQKPQNGNGQRFNPYNKLLDAPSGVKKPRTETAGRSHTFR</sequence>
<dbReference type="Pfam" id="PF08066">
    <property type="entry name" value="PMC2NT"/>
    <property type="match status" value="1"/>
</dbReference>
<feature type="compositionally biased region" description="Basic residues" evidence="9">
    <location>
        <begin position="778"/>
        <end position="792"/>
    </location>
</feature>
<dbReference type="InterPro" id="IPR010997">
    <property type="entry name" value="HRDC-like_sf"/>
</dbReference>
<evidence type="ECO:0000256" key="2">
    <source>
        <dbReference type="ARBA" id="ARBA00022552"/>
    </source>
</evidence>
<feature type="region of interest" description="Disordered" evidence="9">
    <location>
        <begin position="66"/>
        <end position="101"/>
    </location>
</feature>
<dbReference type="GO" id="GO:0071038">
    <property type="term" value="P:TRAMP-dependent tRNA surveillance pathway"/>
    <property type="evidence" value="ECO:0007669"/>
    <property type="project" value="TreeGrafter"/>
</dbReference>
<name>A0A022VP42_TRIRU</name>
<evidence type="ECO:0000259" key="10">
    <source>
        <dbReference type="PROSITE" id="PS50967"/>
    </source>
</evidence>
<dbReference type="GO" id="GO:0003727">
    <property type="term" value="F:single-stranded RNA binding"/>
    <property type="evidence" value="ECO:0007669"/>
    <property type="project" value="TreeGrafter"/>
</dbReference>
<dbReference type="PANTHER" id="PTHR12124">
    <property type="entry name" value="POLYMYOSITIS/SCLERODERMA AUTOANTIGEN-RELATED"/>
    <property type="match status" value="1"/>
</dbReference>
<dbReference type="PANTHER" id="PTHR12124:SF47">
    <property type="entry name" value="EXOSOME COMPONENT 10"/>
    <property type="match status" value="1"/>
</dbReference>
<dbReference type="Proteomes" id="UP000023758">
    <property type="component" value="Unassembled WGS sequence"/>
</dbReference>
<feature type="compositionally biased region" description="Basic and acidic residues" evidence="9">
    <location>
        <begin position="748"/>
        <end position="767"/>
    </location>
</feature>
<feature type="compositionally biased region" description="Low complexity" evidence="9">
    <location>
        <begin position="66"/>
        <end position="83"/>
    </location>
</feature>
<evidence type="ECO:0000256" key="1">
    <source>
        <dbReference type="ARBA" id="ARBA00004123"/>
    </source>
</evidence>
<dbReference type="GO" id="GO:0071035">
    <property type="term" value="P:nuclear polyadenylation-dependent rRNA catabolic process"/>
    <property type="evidence" value="ECO:0007669"/>
    <property type="project" value="TreeGrafter"/>
</dbReference>
<evidence type="ECO:0000256" key="4">
    <source>
        <dbReference type="ARBA" id="ARBA00022801"/>
    </source>
</evidence>
<accession>A0A022VP42</accession>
<dbReference type="EMBL" id="KK207939">
    <property type="protein sequence ID" value="EZF47850.1"/>
    <property type="molecule type" value="Genomic_DNA"/>
</dbReference>
<dbReference type="GO" id="GO:0071044">
    <property type="term" value="P:histone mRNA catabolic process"/>
    <property type="evidence" value="ECO:0007669"/>
    <property type="project" value="TreeGrafter"/>
</dbReference>
<dbReference type="GO" id="GO:0000176">
    <property type="term" value="C:nuclear exosome (RNase complex)"/>
    <property type="evidence" value="ECO:0007669"/>
    <property type="project" value="InterPro"/>
</dbReference>
<dbReference type="GO" id="GO:0071037">
    <property type="term" value="P:nuclear polyadenylation-dependent snRNA catabolic process"/>
    <property type="evidence" value="ECO:0007669"/>
    <property type="project" value="TreeGrafter"/>
</dbReference>
<keyword evidence="4" id="KW-0378">Hydrolase</keyword>
<keyword evidence="7" id="KW-0539">Nucleus</keyword>
<evidence type="ECO:0000256" key="9">
    <source>
        <dbReference type="SAM" id="MobiDB-lite"/>
    </source>
</evidence>
<dbReference type="Gene3D" id="1.10.150.80">
    <property type="entry name" value="HRDC domain"/>
    <property type="match status" value="1"/>
</dbReference>
<evidence type="ECO:0000256" key="3">
    <source>
        <dbReference type="ARBA" id="ARBA00022722"/>
    </source>
</evidence>
<dbReference type="Gene3D" id="3.30.420.10">
    <property type="entry name" value="Ribonuclease H-like superfamily/Ribonuclease H"/>
    <property type="match status" value="1"/>
</dbReference>
<feature type="region of interest" description="Disordered" evidence="9">
    <location>
        <begin position="569"/>
        <end position="596"/>
    </location>
</feature>
<dbReference type="GO" id="GO:0071036">
    <property type="term" value="P:nuclear polyadenylation-dependent snoRNA catabolic process"/>
    <property type="evidence" value="ECO:0007669"/>
    <property type="project" value="TreeGrafter"/>
</dbReference>
<dbReference type="Pfam" id="PF00570">
    <property type="entry name" value="HRDC"/>
    <property type="match status" value="1"/>
</dbReference>
<feature type="compositionally biased region" description="Basic and acidic residues" evidence="9">
    <location>
        <begin position="793"/>
        <end position="805"/>
    </location>
</feature>
<keyword evidence="5" id="KW-0271">Exosome</keyword>
<dbReference type="InterPro" id="IPR045092">
    <property type="entry name" value="Rrp6-like"/>
</dbReference>
<feature type="compositionally biased region" description="Basic residues" evidence="9">
    <location>
        <begin position="86"/>
        <end position="95"/>
    </location>
</feature>
<dbReference type="GO" id="GO:0000467">
    <property type="term" value="P:exonucleolytic trimming to generate mature 3'-end of 5.8S rRNA from tricistronic rRNA transcript (SSU-rRNA, 5.8S rRNA, LSU-rRNA)"/>
    <property type="evidence" value="ECO:0007669"/>
    <property type="project" value="InterPro"/>
</dbReference>
<feature type="compositionally biased region" description="Low complexity" evidence="9">
    <location>
        <begin position="572"/>
        <end position="596"/>
    </location>
</feature>
<dbReference type="GO" id="GO:0000175">
    <property type="term" value="F:3'-5'-RNA exonuclease activity"/>
    <property type="evidence" value="ECO:0007669"/>
    <property type="project" value="InterPro"/>
</dbReference>
<keyword evidence="3" id="KW-0540">Nuclease</keyword>
<evidence type="ECO:0000256" key="5">
    <source>
        <dbReference type="ARBA" id="ARBA00022835"/>
    </source>
</evidence>
<dbReference type="InterPro" id="IPR049559">
    <property type="entry name" value="Rrp6p-like_exo"/>
</dbReference>
<dbReference type="SUPFAM" id="SSF53098">
    <property type="entry name" value="Ribonuclease H-like"/>
    <property type="match status" value="1"/>
</dbReference>
<proteinExistence type="inferred from homology"/>
<dbReference type="SMART" id="SM00474">
    <property type="entry name" value="35EXOc"/>
    <property type="match status" value="1"/>
</dbReference>